<name>A0A250IBX2_9BACT</name>
<accession>A0A250IBX2</accession>
<evidence type="ECO:0000313" key="2">
    <source>
        <dbReference type="EMBL" id="ATB28456.1"/>
    </source>
</evidence>
<dbReference type="EMBL" id="CP022163">
    <property type="protein sequence ID" value="ATB28456.1"/>
    <property type="molecule type" value="Genomic_DNA"/>
</dbReference>
<keyword evidence="3" id="KW-1185">Reference proteome</keyword>
<dbReference type="Proteomes" id="UP000217289">
    <property type="component" value="Chromosome"/>
</dbReference>
<feature type="region of interest" description="Disordered" evidence="1">
    <location>
        <begin position="697"/>
        <end position="743"/>
    </location>
</feature>
<feature type="compositionally biased region" description="Low complexity" evidence="1">
    <location>
        <begin position="668"/>
        <end position="680"/>
    </location>
</feature>
<dbReference type="AlphaFoldDB" id="A0A250IBX2"/>
<proteinExistence type="predicted"/>
<evidence type="ECO:0000256" key="1">
    <source>
        <dbReference type="SAM" id="MobiDB-lite"/>
    </source>
</evidence>
<feature type="compositionally biased region" description="Polar residues" evidence="1">
    <location>
        <begin position="723"/>
        <end position="734"/>
    </location>
</feature>
<feature type="compositionally biased region" description="Pro residues" evidence="1">
    <location>
        <begin position="658"/>
        <end position="667"/>
    </location>
</feature>
<feature type="compositionally biased region" description="Basic and acidic residues" evidence="1">
    <location>
        <begin position="43"/>
        <end position="63"/>
    </location>
</feature>
<feature type="region of interest" description="Disordered" evidence="1">
    <location>
        <begin position="658"/>
        <end position="681"/>
    </location>
</feature>
<organism evidence="2 3">
    <name type="scientific">Melittangium boletus DSM 14713</name>
    <dbReference type="NCBI Taxonomy" id="1294270"/>
    <lineage>
        <taxon>Bacteria</taxon>
        <taxon>Pseudomonadati</taxon>
        <taxon>Myxococcota</taxon>
        <taxon>Myxococcia</taxon>
        <taxon>Myxococcales</taxon>
        <taxon>Cystobacterineae</taxon>
        <taxon>Archangiaceae</taxon>
        <taxon>Melittangium</taxon>
    </lineage>
</organism>
<reference evidence="2 3" key="1">
    <citation type="submission" date="2017-06" db="EMBL/GenBank/DDBJ databases">
        <authorList>
            <person name="Kim H.J."/>
            <person name="Triplett B.A."/>
        </authorList>
    </citation>
    <scope>NUCLEOTIDE SEQUENCE [LARGE SCALE GENOMIC DNA]</scope>
    <source>
        <strain evidence="2 3">DSM 14713</strain>
    </source>
</reference>
<evidence type="ECO:0000313" key="3">
    <source>
        <dbReference type="Proteomes" id="UP000217289"/>
    </source>
</evidence>
<feature type="compositionally biased region" description="Basic and acidic residues" evidence="1">
    <location>
        <begin position="713"/>
        <end position="722"/>
    </location>
</feature>
<dbReference type="KEGG" id="mbd:MEBOL_001903"/>
<gene>
    <name evidence="2" type="ORF">MEBOL_001903</name>
</gene>
<sequence>MPKSASQEPDPPSGSAKKPAQKGGGLIPDVLRRALGGKARAPSRREESESSRARSVQPEESRHGPGGGAFLDEGEDEALYRSAMRTRLLGEDTEITAFHQARREAQLLGQMENKGEAPTRIVSQLNEQLSGAQGAEFKSLLSRELKPQLDRLAEQVDQATTENRRKIAALIARSAHLAGSESAATFEKLLTATANAEARHLEASAGAGAVVSASEFQTALRSAASQPYRAALIEKARGHIERMAREALQLPSGELHSVLVLLLGAAESLGRMECNAMAKTFLAGALGSGRPDAAGRLVKALGPALRDAPGGGNWVVRLLLNLVERGEQEAALALASTFAQAIRASRERCGPLLRAVQSAADKSELLEKSQKLDEQVGSLAALMPACALLLAARGSVPGGGNGPLVTEALVTVAGLDAVGATDNGQRMLRHTLIREEQGEPSFLGIVPVVSRPLGHPRLLQLLSENGLVVAHYQNGGGLFIQRVARQVFRALSGPVVARSQKGEGEEARRLLNSALCIHAPLYGMDLNGGRLAADIVERLRSNPQPDQAQRVLAELEEVAKKNPSPYRTGYVESLRALVTALAERDPHAAPKSAGLRRRAGAAPKMNAMEAERTHIVEVKKLEAQREAARAAARAPAAKAPGKAPARAPARAAATVPVKAPPKAPTAPPVEQAAPVVPKAPDNGVMSGVAPMNVREAERTHIVQTKNLEAQRAAQREAARAEGRSTSAAPGSTLPSGRARPLRG</sequence>
<protein>
    <submittedName>
        <fullName evidence="2">Uncharacterized protein</fullName>
    </submittedName>
</protein>
<feature type="region of interest" description="Disordered" evidence="1">
    <location>
        <begin position="1"/>
        <end position="75"/>
    </location>
</feature>